<protein>
    <submittedName>
        <fullName evidence="1">Uncharacterized protein</fullName>
    </submittedName>
</protein>
<accession>A0ACB7SM22</accession>
<reference evidence="1" key="1">
    <citation type="submission" date="2020-05" db="EMBL/GenBank/DDBJ databases">
        <title>Large-scale comparative analyses of tick genomes elucidate their genetic diversity and vector capacities.</title>
        <authorList>
            <person name="Jia N."/>
            <person name="Wang J."/>
            <person name="Shi W."/>
            <person name="Du L."/>
            <person name="Sun Y."/>
            <person name="Zhan W."/>
            <person name="Jiang J."/>
            <person name="Wang Q."/>
            <person name="Zhang B."/>
            <person name="Ji P."/>
            <person name="Sakyi L.B."/>
            <person name="Cui X."/>
            <person name="Yuan T."/>
            <person name="Jiang B."/>
            <person name="Yang W."/>
            <person name="Lam T.T.-Y."/>
            <person name="Chang Q."/>
            <person name="Ding S."/>
            <person name="Wang X."/>
            <person name="Zhu J."/>
            <person name="Ruan X."/>
            <person name="Zhao L."/>
            <person name="Wei J."/>
            <person name="Que T."/>
            <person name="Du C."/>
            <person name="Cheng J."/>
            <person name="Dai P."/>
            <person name="Han X."/>
            <person name="Huang E."/>
            <person name="Gao Y."/>
            <person name="Liu J."/>
            <person name="Shao H."/>
            <person name="Ye R."/>
            <person name="Li L."/>
            <person name="Wei W."/>
            <person name="Wang X."/>
            <person name="Wang C."/>
            <person name="Yang T."/>
            <person name="Huo Q."/>
            <person name="Li W."/>
            <person name="Guo W."/>
            <person name="Chen H."/>
            <person name="Zhou L."/>
            <person name="Ni X."/>
            <person name="Tian J."/>
            <person name="Zhou Y."/>
            <person name="Sheng Y."/>
            <person name="Liu T."/>
            <person name="Pan Y."/>
            <person name="Xia L."/>
            <person name="Li J."/>
            <person name="Zhao F."/>
            <person name="Cao W."/>
        </authorList>
    </citation>
    <scope>NUCLEOTIDE SEQUENCE</scope>
    <source>
        <strain evidence="1">Hyas-2018</strain>
    </source>
</reference>
<comment type="caution">
    <text evidence="1">The sequence shown here is derived from an EMBL/GenBank/DDBJ whole genome shotgun (WGS) entry which is preliminary data.</text>
</comment>
<organism evidence="1 2">
    <name type="scientific">Hyalomma asiaticum</name>
    <name type="common">Tick</name>
    <dbReference type="NCBI Taxonomy" id="266040"/>
    <lineage>
        <taxon>Eukaryota</taxon>
        <taxon>Metazoa</taxon>
        <taxon>Ecdysozoa</taxon>
        <taxon>Arthropoda</taxon>
        <taxon>Chelicerata</taxon>
        <taxon>Arachnida</taxon>
        <taxon>Acari</taxon>
        <taxon>Parasitiformes</taxon>
        <taxon>Ixodida</taxon>
        <taxon>Ixodoidea</taxon>
        <taxon>Ixodidae</taxon>
        <taxon>Hyalomminae</taxon>
        <taxon>Hyalomma</taxon>
    </lineage>
</organism>
<keyword evidence="2" id="KW-1185">Reference proteome</keyword>
<evidence type="ECO:0000313" key="2">
    <source>
        <dbReference type="Proteomes" id="UP000821845"/>
    </source>
</evidence>
<dbReference type="Proteomes" id="UP000821845">
    <property type="component" value="Chromosome 3"/>
</dbReference>
<proteinExistence type="predicted"/>
<sequence>MGQAAGFVSAADFVELDEKEYQEDPIADPKSTVLAVCYTSGTTGKPKGALMTHYNYVHCFHTTRFIMPFSEEDLFLAVNPITHQTGMLYATITVLAGGTNIMMPVETNSREIIDAVEKYKVMALQSALLMQPLHRQSSQS</sequence>
<name>A0ACB7SM22_HYAAI</name>
<evidence type="ECO:0000313" key="1">
    <source>
        <dbReference type="EMBL" id="KAH6935670.1"/>
    </source>
</evidence>
<dbReference type="EMBL" id="CM023483">
    <property type="protein sequence ID" value="KAH6935670.1"/>
    <property type="molecule type" value="Genomic_DNA"/>
</dbReference>
<gene>
    <name evidence="1" type="ORF">HPB50_007581</name>
</gene>